<dbReference type="InterPro" id="IPR036271">
    <property type="entry name" value="Tet_transcr_reg_TetR-rel_C_sf"/>
</dbReference>
<dbReference type="InterPro" id="IPR009057">
    <property type="entry name" value="Homeodomain-like_sf"/>
</dbReference>
<evidence type="ECO:0000259" key="3">
    <source>
        <dbReference type="PROSITE" id="PS50977"/>
    </source>
</evidence>
<name>A0ABS9SK43_9BACT</name>
<protein>
    <submittedName>
        <fullName evidence="4">TetR family transcriptional regulator</fullName>
    </submittedName>
</protein>
<dbReference type="PANTHER" id="PTHR43479:SF11">
    <property type="entry name" value="ACREF_ENVCD OPERON REPRESSOR-RELATED"/>
    <property type="match status" value="1"/>
</dbReference>
<dbReference type="PRINTS" id="PR00455">
    <property type="entry name" value="HTHTETR"/>
</dbReference>
<evidence type="ECO:0000256" key="2">
    <source>
        <dbReference type="PROSITE-ProRule" id="PRU00335"/>
    </source>
</evidence>
<gene>
    <name evidence="4" type="ORF">MKP09_12960</name>
</gene>
<dbReference type="PANTHER" id="PTHR43479">
    <property type="entry name" value="ACREF/ENVCD OPERON REPRESSOR-RELATED"/>
    <property type="match status" value="1"/>
</dbReference>
<proteinExistence type="predicted"/>
<dbReference type="PROSITE" id="PS01081">
    <property type="entry name" value="HTH_TETR_1"/>
    <property type="match status" value="1"/>
</dbReference>
<feature type="domain" description="HTH tetR-type" evidence="3">
    <location>
        <begin position="1"/>
        <end position="61"/>
    </location>
</feature>
<reference evidence="4 5" key="1">
    <citation type="submission" date="2022-02" db="EMBL/GenBank/DDBJ databases">
        <authorList>
            <person name="Min J."/>
        </authorList>
    </citation>
    <scope>NUCLEOTIDE SEQUENCE [LARGE SCALE GENOMIC DNA]</scope>
    <source>
        <strain evidence="4 5">GR10-1</strain>
    </source>
</reference>
<dbReference type="Proteomes" id="UP001202248">
    <property type="component" value="Unassembled WGS sequence"/>
</dbReference>
<dbReference type="RefSeq" id="WP_240830426.1">
    <property type="nucleotide sequence ID" value="NZ_JAKWBL010000002.1"/>
</dbReference>
<evidence type="ECO:0000313" key="4">
    <source>
        <dbReference type="EMBL" id="MCH5598753.1"/>
    </source>
</evidence>
<dbReference type="InterPro" id="IPR050624">
    <property type="entry name" value="HTH-type_Tx_Regulator"/>
</dbReference>
<evidence type="ECO:0000313" key="5">
    <source>
        <dbReference type="Proteomes" id="UP001202248"/>
    </source>
</evidence>
<dbReference type="Pfam" id="PF00440">
    <property type="entry name" value="TetR_N"/>
    <property type="match status" value="1"/>
</dbReference>
<evidence type="ECO:0000256" key="1">
    <source>
        <dbReference type="ARBA" id="ARBA00023125"/>
    </source>
</evidence>
<dbReference type="InterPro" id="IPR023772">
    <property type="entry name" value="DNA-bd_HTH_TetR-type_CS"/>
</dbReference>
<sequence length="207" mass="23517">MTKKEYILEKAESLFAEKGFDATSVRDIAKAAGINIAMISYYFGSKDKLMEELFKMRMNIGLAYVKDITDNSSLTTIGKIERALSGYIDRVKSNTKFYHVILAEQATNKNKSVIRFLNKSKETYATFFEALLKEGQQSGSIRAGIDPIFFMTTITGTIMHAILNKELYAQHYGLKATKGWNDDVYFEKVKEHLQLITKNILGYESES</sequence>
<dbReference type="Gene3D" id="1.10.357.10">
    <property type="entry name" value="Tetracycline Repressor, domain 2"/>
    <property type="match status" value="1"/>
</dbReference>
<dbReference type="SUPFAM" id="SSF46689">
    <property type="entry name" value="Homeodomain-like"/>
    <property type="match status" value="1"/>
</dbReference>
<dbReference type="InterPro" id="IPR041474">
    <property type="entry name" value="NicS_C"/>
</dbReference>
<dbReference type="Pfam" id="PF17938">
    <property type="entry name" value="TetR_C_29"/>
    <property type="match status" value="1"/>
</dbReference>
<keyword evidence="5" id="KW-1185">Reference proteome</keyword>
<dbReference type="SUPFAM" id="SSF48498">
    <property type="entry name" value="Tetracyclin repressor-like, C-terminal domain"/>
    <property type="match status" value="1"/>
</dbReference>
<comment type="caution">
    <text evidence="4">The sequence shown here is derived from an EMBL/GenBank/DDBJ whole genome shotgun (WGS) entry which is preliminary data.</text>
</comment>
<dbReference type="EMBL" id="JAKWBL010000002">
    <property type="protein sequence ID" value="MCH5598753.1"/>
    <property type="molecule type" value="Genomic_DNA"/>
</dbReference>
<feature type="DNA-binding region" description="H-T-H motif" evidence="2">
    <location>
        <begin position="24"/>
        <end position="43"/>
    </location>
</feature>
<dbReference type="InterPro" id="IPR001647">
    <property type="entry name" value="HTH_TetR"/>
</dbReference>
<organism evidence="4 5">
    <name type="scientific">Niabella ginsengisoli</name>
    <dbReference type="NCBI Taxonomy" id="522298"/>
    <lineage>
        <taxon>Bacteria</taxon>
        <taxon>Pseudomonadati</taxon>
        <taxon>Bacteroidota</taxon>
        <taxon>Chitinophagia</taxon>
        <taxon>Chitinophagales</taxon>
        <taxon>Chitinophagaceae</taxon>
        <taxon>Niabella</taxon>
    </lineage>
</organism>
<accession>A0ABS9SK43</accession>
<keyword evidence="1 2" id="KW-0238">DNA-binding</keyword>
<dbReference type="PROSITE" id="PS50977">
    <property type="entry name" value="HTH_TETR_2"/>
    <property type="match status" value="1"/>
</dbReference>